<evidence type="ECO:0000256" key="1">
    <source>
        <dbReference type="ARBA" id="ARBA00005568"/>
    </source>
</evidence>
<keyword evidence="2" id="KW-0479">Metal-binding</keyword>
<feature type="domain" description="HpcH/HpaI aldolase/citrate lyase" evidence="4">
    <location>
        <begin position="18"/>
        <end position="195"/>
    </location>
</feature>
<sequence length="230" mass="26203">IRAGQQIVGANIALTYTREQLTKIVESGEYDFIWVDGQHSAFTEHDLVDYCNITDELGADVVFRIKHTFHSYLVGNFLDLGPAGIEVPQVELESTVEEAVKYFYYPQQGMRSWGGGARRKITEVGGDRLEYAAWWNEYGVLCMQLESIPAVTNVRKLAKPGVDFFTFGPNDLRYNIEAHPNHPFGSVDDCVRHVVGQLDDSEAQVLFRNYTRDERHKYIDMGVTMFLENP</sequence>
<comment type="similarity">
    <text evidence="1">Belongs to the HpcH/HpaI aldolase family.</text>
</comment>
<dbReference type="GO" id="GO:0016832">
    <property type="term" value="F:aldehyde-lyase activity"/>
    <property type="evidence" value="ECO:0007669"/>
    <property type="project" value="TreeGrafter"/>
</dbReference>
<dbReference type="InterPro" id="IPR050251">
    <property type="entry name" value="HpcH-HpaI_aldolase"/>
</dbReference>
<name>A0A383ENP5_9ZZZZ</name>
<dbReference type="AlphaFoldDB" id="A0A383ENP5"/>
<dbReference type="InterPro" id="IPR015813">
    <property type="entry name" value="Pyrv/PenolPyrv_kinase-like_dom"/>
</dbReference>
<feature type="non-terminal residue" evidence="5">
    <location>
        <position position="230"/>
    </location>
</feature>
<keyword evidence="3" id="KW-0456">Lyase</keyword>
<evidence type="ECO:0000256" key="3">
    <source>
        <dbReference type="ARBA" id="ARBA00023239"/>
    </source>
</evidence>
<dbReference type="InterPro" id="IPR005000">
    <property type="entry name" value="Aldolase/citrate-lyase_domain"/>
</dbReference>
<protein>
    <recommendedName>
        <fullName evidence="4">HpcH/HpaI aldolase/citrate lyase domain-containing protein</fullName>
    </recommendedName>
</protein>
<accession>A0A383ENP5</accession>
<gene>
    <name evidence="5" type="ORF">METZ01_LOCUS511340</name>
</gene>
<organism evidence="5">
    <name type="scientific">marine metagenome</name>
    <dbReference type="NCBI Taxonomy" id="408172"/>
    <lineage>
        <taxon>unclassified sequences</taxon>
        <taxon>metagenomes</taxon>
        <taxon>ecological metagenomes</taxon>
    </lineage>
</organism>
<evidence type="ECO:0000259" key="4">
    <source>
        <dbReference type="Pfam" id="PF03328"/>
    </source>
</evidence>
<dbReference type="EMBL" id="UINC01227552">
    <property type="protein sequence ID" value="SVE58486.1"/>
    <property type="molecule type" value="Genomic_DNA"/>
</dbReference>
<proteinExistence type="inferred from homology"/>
<dbReference type="GO" id="GO:0046872">
    <property type="term" value="F:metal ion binding"/>
    <property type="evidence" value="ECO:0007669"/>
    <property type="project" value="UniProtKB-KW"/>
</dbReference>
<dbReference type="InterPro" id="IPR040442">
    <property type="entry name" value="Pyrv_kinase-like_dom_sf"/>
</dbReference>
<dbReference type="SUPFAM" id="SSF51621">
    <property type="entry name" value="Phosphoenolpyruvate/pyruvate domain"/>
    <property type="match status" value="1"/>
</dbReference>
<reference evidence="5" key="1">
    <citation type="submission" date="2018-05" db="EMBL/GenBank/DDBJ databases">
        <authorList>
            <person name="Lanie J.A."/>
            <person name="Ng W.-L."/>
            <person name="Kazmierczak K.M."/>
            <person name="Andrzejewski T.M."/>
            <person name="Davidsen T.M."/>
            <person name="Wayne K.J."/>
            <person name="Tettelin H."/>
            <person name="Glass J.I."/>
            <person name="Rusch D."/>
            <person name="Podicherti R."/>
            <person name="Tsui H.-C.T."/>
            <person name="Winkler M.E."/>
        </authorList>
    </citation>
    <scope>NUCLEOTIDE SEQUENCE</scope>
</reference>
<feature type="non-terminal residue" evidence="5">
    <location>
        <position position="1"/>
    </location>
</feature>
<dbReference type="GO" id="GO:0005737">
    <property type="term" value="C:cytoplasm"/>
    <property type="evidence" value="ECO:0007669"/>
    <property type="project" value="TreeGrafter"/>
</dbReference>
<evidence type="ECO:0000313" key="5">
    <source>
        <dbReference type="EMBL" id="SVE58486.1"/>
    </source>
</evidence>
<dbReference type="Pfam" id="PF03328">
    <property type="entry name" value="HpcH_HpaI"/>
    <property type="match status" value="1"/>
</dbReference>
<evidence type="ECO:0000256" key="2">
    <source>
        <dbReference type="ARBA" id="ARBA00022723"/>
    </source>
</evidence>
<dbReference type="PANTHER" id="PTHR30502">
    <property type="entry name" value="2-KETO-3-DEOXY-L-RHAMNONATE ALDOLASE"/>
    <property type="match status" value="1"/>
</dbReference>
<dbReference type="Gene3D" id="3.20.20.60">
    <property type="entry name" value="Phosphoenolpyruvate-binding domains"/>
    <property type="match status" value="1"/>
</dbReference>
<dbReference type="PANTHER" id="PTHR30502:SF0">
    <property type="entry name" value="PHOSPHOENOLPYRUVATE CARBOXYLASE FAMILY PROTEIN"/>
    <property type="match status" value="1"/>
</dbReference>